<reference evidence="1 2" key="1">
    <citation type="submission" date="2019-08" db="EMBL/GenBank/DDBJ databases">
        <title>Genome of Vicingus serpentipes NCIMB 15042.</title>
        <authorList>
            <person name="Bowman J.P."/>
        </authorList>
    </citation>
    <scope>NUCLEOTIDE SEQUENCE [LARGE SCALE GENOMIC DNA]</scope>
    <source>
        <strain evidence="1 2">NCIMB 15042</strain>
    </source>
</reference>
<accession>A0A5C6RX74</accession>
<sequence>MKTTNLIIIAILFSLDSFSQYQKPFPKEIDEMLISYGFDINTIQTLDFVEEFDLTEGQIFKMYDNETFLSIEDTLNKEFQIWDVLRKNWELTIDNDLLVLKRKKLKGYTEIEPLTMKINTAVKAVFSNGDIEYEYRANLLKEISNGNIKRSIVRYNKNGELYSIWFEYPDDTFASWIFYDKPLTKIKY</sequence>
<dbReference type="AlphaFoldDB" id="A0A5C6RX74"/>
<protein>
    <submittedName>
        <fullName evidence="1">Uncharacterized protein</fullName>
    </submittedName>
</protein>
<comment type="caution">
    <text evidence="1">The sequence shown here is derived from an EMBL/GenBank/DDBJ whole genome shotgun (WGS) entry which is preliminary data.</text>
</comment>
<gene>
    <name evidence="1" type="ORF">FRY74_06400</name>
</gene>
<dbReference type="RefSeq" id="WP_147099747.1">
    <property type="nucleotide sequence ID" value="NZ_VOOS01000002.1"/>
</dbReference>
<keyword evidence="2" id="KW-1185">Reference proteome</keyword>
<dbReference type="EMBL" id="VOOS01000002">
    <property type="protein sequence ID" value="TXB66200.1"/>
    <property type="molecule type" value="Genomic_DNA"/>
</dbReference>
<proteinExistence type="predicted"/>
<evidence type="ECO:0000313" key="2">
    <source>
        <dbReference type="Proteomes" id="UP000321721"/>
    </source>
</evidence>
<dbReference type="Proteomes" id="UP000321721">
    <property type="component" value="Unassembled WGS sequence"/>
</dbReference>
<evidence type="ECO:0000313" key="1">
    <source>
        <dbReference type="EMBL" id="TXB66200.1"/>
    </source>
</evidence>
<organism evidence="1 2">
    <name type="scientific">Vicingus serpentipes</name>
    <dbReference type="NCBI Taxonomy" id="1926625"/>
    <lineage>
        <taxon>Bacteria</taxon>
        <taxon>Pseudomonadati</taxon>
        <taxon>Bacteroidota</taxon>
        <taxon>Flavobacteriia</taxon>
        <taxon>Flavobacteriales</taxon>
        <taxon>Vicingaceae</taxon>
        <taxon>Vicingus</taxon>
    </lineage>
</organism>
<name>A0A5C6RX74_9FLAO</name>